<accession>A0ABQ6HZ36</accession>
<dbReference type="RefSeq" id="WP_284292687.1">
    <property type="nucleotide sequence ID" value="NZ_BSUK01000001.1"/>
</dbReference>
<dbReference type="Proteomes" id="UP001157091">
    <property type="component" value="Unassembled WGS sequence"/>
</dbReference>
<evidence type="ECO:0000313" key="2">
    <source>
        <dbReference type="EMBL" id="GMA23754.1"/>
    </source>
</evidence>
<name>A0ABQ6HZ36_9MICO</name>
<evidence type="ECO:0008006" key="4">
    <source>
        <dbReference type="Google" id="ProtNLM"/>
    </source>
</evidence>
<reference evidence="3" key="1">
    <citation type="journal article" date="2019" name="Int. J. Syst. Evol. Microbiol.">
        <title>The Global Catalogue of Microorganisms (GCM) 10K type strain sequencing project: providing services to taxonomists for standard genome sequencing and annotation.</title>
        <authorList>
            <consortium name="The Broad Institute Genomics Platform"/>
            <consortium name="The Broad Institute Genome Sequencing Center for Infectious Disease"/>
            <person name="Wu L."/>
            <person name="Ma J."/>
        </authorList>
    </citation>
    <scope>NUCLEOTIDE SEQUENCE [LARGE SCALE GENOMIC DNA]</scope>
    <source>
        <strain evidence="3">NBRC 106348</strain>
    </source>
</reference>
<dbReference type="SUPFAM" id="SSF56349">
    <property type="entry name" value="DNA breaking-rejoining enzymes"/>
    <property type="match status" value="1"/>
</dbReference>
<dbReference type="InterPro" id="IPR011010">
    <property type="entry name" value="DNA_brk_join_enz"/>
</dbReference>
<keyword evidence="3" id="KW-1185">Reference proteome</keyword>
<evidence type="ECO:0000313" key="3">
    <source>
        <dbReference type="Proteomes" id="UP001157091"/>
    </source>
</evidence>
<sequence length="296" mass="33653">MKKYVPHAVRPEDWEPVADFTRAVVLDVHPEQARAAIEAMRTTSQFVVWAHRQGLPLDREAIFTPDVVERYIAIGCPNLVESSRATRRSDLRRFSVQVTKKAPWRPAPPRLRGDYAVIPYTPDQVSRMLEVASQQRTPVRRRRLTAVLALGLGTGTYPREIWQLTTENLVERHGHLCLAVPGANARIVPVTPPHDQTLARIRAEDPGSTLLGFAAREWDRSRLWHMIEHAELPPDCPPIKLSNLRATWILGHLINRVHLNGLARMAGVSSWKTFGHLMAYMPPIDERALVEELTRR</sequence>
<organism evidence="2 3">
    <name type="scientific">Luteimicrobium album</name>
    <dbReference type="NCBI Taxonomy" id="1054550"/>
    <lineage>
        <taxon>Bacteria</taxon>
        <taxon>Bacillati</taxon>
        <taxon>Actinomycetota</taxon>
        <taxon>Actinomycetes</taxon>
        <taxon>Micrococcales</taxon>
        <taxon>Luteimicrobium</taxon>
    </lineage>
</organism>
<protein>
    <recommendedName>
        <fullName evidence="4">Tyr recombinase domain-containing protein</fullName>
    </recommendedName>
</protein>
<proteinExistence type="predicted"/>
<dbReference type="Gene3D" id="1.10.443.10">
    <property type="entry name" value="Intergrase catalytic core"/>
    <property type="match status" value="1"/>
</dbReference>
<dbReference type="EMBL" id="BSUK01000001">
    <property type="protein sequence ID" value="GMA23754.1"/>
    <property type="molecule type" value="Genomic_DNA"/>
</dbReference>
<comment type="caution">
    <text evidence="2">The sequence shown here is derived from an EMBL/GenBank/DDBJ whole genome shotgun (WGS) entry which is preliminary data.</text>
</comment>
<keyword evidence="1" id="KW-0233">DNA recombination</keyword>
<evidence type="ECO:0000256" key="1">
    <source>
        <dbReference type="ARBA" id="ARBA00023172"/>
    </source>
</evidence>
<gene>
    <name evidence="2" type="ORF">GCM10025864_15130</name>
</gene>
<dbReference type="InterPro" id="IPR013762">
    <property type="entry name" value="Integrase-like_cat_sf"/>
</dbReference>